<keyword evidence="8" id="KW-1003">Cell membrane</keyword>
<evidence type="ECO:0000256" key="8">
    <source>
        <dbReference type="HAMAP-Rule" id="MF_00728"/>
    </source>
</evidence>
<sequence>MEYIIIPVILLLILAIVGFMMRRKHTTIIAKLENEKSQIQNNPINEEISKVKSLNMNGETEEMFERWRNSWDEVIDVHMTKIDSLLFDAEDQINRLRFNKATLIEREIEDYIKKCEQDKDKILEELNELIGSEEKNRIEIEQLKEYYRSARKTLLAHQHSFGVALLALEKKLETFVQKFEEFDVLTSEGNYLQAREIVIGLNQESQQTFEYINDVPSILTELQVKLPGAVQELRSGQREMEDQSYYLQHLELTEELNKFEEEFVTLKSELAELNLNVVKPRVTDINEEIDHFYDLLEKEVIAKNYVDQNCDRLLSSITNVISSTRLVSDEATFVQQSYRLNEKDAEIPKAALKQLEALQRRYDLLAMRVREEKSAYSSLQEELIEISDELERIHEEQGHLSNTMKKLRIDENKARTQVESLKKTLQETDRLLNKANIPGIPEEMDARLDEAAEHIYLVMQSLQEVPLNMGTVHNNLNAATLCVEDVKAKSHELIENVMLIERIIQYGNRHRATNPKLNSRLKEAEGSFNQFRYSKALEEAGTAVEEMEPGALKRIQELVAEETMSK</sequence>
<keyword evidence="5 8" id="KW-0472">Membrane</keyword>
<keyword evidence="6 8" id="KW-0717">Septation</keyword>
<evidence type="ECO:0000313" key="11">
    <source>
        <dbReference type="Proteomes" id="UP001478862"/>
    </source>
</evidence>
<dbReference type="InterPro" id="IPR010379">
    <property type="entry name" value="EzrA"/>
</dbReference>
<organism evidence="10 11">
    <name type="scientific">Lysinibacillus zambalensis</name>
    <dbReference type="NCBI Taxonomy" id="3160866"/>
    <lineage>
        <taxon>Bacteria</taxon>
        <taxon>Bacillati</taxon>
        <taxon>Bacillota</taxon>
        <taxon>Bacilli</taxon>
        <taxon>Bacillales</taxon>
        <taxon>Bacillaceae</taxon>
        <taxon>Lysinibacillus</taxon>
    </lineage>
</organism>
<keyword evidence="1 8" id="KW-0132">Cell division</keyword>
<keyword evidence="4 8" id="KW-0175">Coiled coil</keyword>
<feature type="topological domain" description="Extracellular" evidence="8">
    <location>
        <begin position="1"/>
        <end position="2"/>
    </location>
</feature>
<dbReference type="Proteomes" id="UP001478862">
    <property type="component" value="Unassembled WGS sequence"/>
</dbReference>
<feature type="coiled-coil region" evidence="8">
    <location>
        <begin position="249"/>
        <end position="276"/>
    </location>
</feature>
<evidence type="ECO:0000256" key="3">
    <source>
        <dbReference type="ARBA" id="ARBA00022989"/>
    </source>
</evidence>
<keyword evidence="2 8" id="KW-0812">Transmembrane</keyword>
<feature type="coiled-coil region" evidence="8">
    <location>
        <begin position="112"/>
        <end position="143"/>
    </location>
</feature>
<feature type="topological domain" description="Cytoplasmic" evidence="8">
    <location>
        <begin position="22"/>
        <end position="566"/>
    </location>
</feature>
<evidence type="ECO:0000256" key="6">
    <source>
        <dbReference type="ARBA" id="ARBA00023210"/>
    </source>
</evidence>
<dbReference type="Pfam" id="PF06160">
    <property type="entry name" value="EzrA"/>
    <property type="match status" value="1"/>
</dbReference>
<keyword evidence="7 8" id="KW-0131">Cell cycle</keyword>
<feature type="coiled-coil region" evidence="8">
    <location>
        <begin position="355"/>
        <end position="431"/>
    </location>
</feature>
<comment type="subcellular location">
    <subcellularLocation>
        <location evidence="8">Cell membrane</location>
        <topology evidence="8">Single-pass membrane protein</topology>
    </subcellularLocation>
    <text evidence="8">Colocalized with FtsZ to the nascent septal site.</text>
</comment>
<keyword evidence="3 8" id="KW-1133">Transmembrane helix</keyword>
<reference evidence="10 11" key="1">
    <citation type="submission" date="2024-06" db="EMBL/GenBank/DDBJ databases">
        <title>Lysinibacillus zambalefons sp. nov., a Novel Firmicute Isolated from the Poon Bato Zambales Hyperalkaline Spring.</title>
        <authorList>
            <person name="Aja J.A."/>
            <person name="Lazaro J.E.H."/>
            <person name="Llorin L.D."/>
            <person name="Lim K.R."/>
            <person name="Teodosio J."/>
            <person name="Dalisay D.S."/>
        </authorList>
    </citation>
    <scope>NUCLEOTIDE SEQUENCE [LARGE SCALE GENOMIC DNA]</scope>
    <source>
        <strain evidence="10 11">M3</strain>
    </source>
</reference>
<protein>
    <recommendedName>
        <fullName evidence="8">Septation ring formation regulator EzrA</fullName>
    </recommendedName>
</protein>
<comment type="function">
    <text evidence="8">Negative regulator of FtsZ ring formation; modulates the frequency and position of FtsZ ring formation. Inhibits FtsZ ring formation at polar sites. Interacts either with FtsZ or with one of its binding partners to promote depolymerization.</text>
</comment>
<gene>
    <name evidence="8 10" type="primary">ezrA</name>
    <name evidence="10" type="ORF">ABNX05_07710</name>
</gene>
<feature type="transmembrane region" description="Helical" evidence="9">
    <location>
        <begin position="6"/>
        <end position="22"/>
    </location>
</feature>
<evidence type="ECO:0000256" key="5">
    <source>
        <dbReference type="ARBA" id="ARBA00023136"/>
    </source>
</evidence>
<evidence type="ECO:0000256" key="4">
    <source>
        <dbReference type="ARBA" id="ARBA00023054"/>
    </source>
</evidence>
<comment type="caution">
    <text evidence="10">The sequence shown here is derived from an EMBL/GenBank/DDBJ whole genome shotgun (WGS) entry which is preliminary data.</text>
</comment>
<proteinExistence type="inferred from homology"/>
<evidence type="ECO:0000256" key="9">
    <source>
        <dbReference type="SAM" id="Phobius"/>
    </source>
</evidence>
<evidence type="ECO:0000256" key="7">
    <source>
        <dbReference type="ARBA" id="ARBA00023306"/>
    </source>
</evidence>
<dbReference type="RefSeq" id="WP_349659189.1">
    <property type="nucleotide sequence ID" value="NZ_JBEGDG010000004.1"/>
</dbReference>
<comment type="similarity">
    <text evidence="8">Belongs to the EzrA family.</text>
</comment>
<keyword evidence="11" id="KW-1185">Reference proteome</keyword>
<dbReference type="EMBL" id="JBEGDG010000004">
    <property type="protein sequence ID" value="MEQ6354495.1"/>
    <property type="molecule type" value="Genomic_DNA"/>
</dbReference>
<name>A0ABV1MPS2_9BACI</name>
<accession>A0ABV1MPS2</accession>
<dbReference type="NCBIfam" id="NF003413">
    <property type="entry name" value="PRK04778.1-7"/>
    <property type="match status" value="1"/>
</dbReference>
<evidence type="ECO:0000256" key="2">
    <source>
        <dbReference type="ARBA" id="ARBA00022692"/>
    </source>
</evidence>
<evidence type="ECO:0000256" key="1">
    <source>
        <dbReference type="ARBA" id="ARBA00022618"/>
    </source>
</evidence>
<evidence type="ECO:0000313" key="10">
    <source>
        <dbReference type="EMBL" id="MEQ6354495.1"/>
    </source>
</evidence>
<dbReference type="HAMAP" id="MF_00728">
    <property type="entry name" value="EzrA"/>
    <property type="match status" value="1"/>
</dbReference>